<feature type="domain" description="HTTM-like" evidence="7">
    <location>
        <begin position="27"/>
        <end position="318"/>
    </location>
</feature>
<comment type="subcellular location">
    <subcellularLocation>
        <location evidence="1">Endomembrane system</location>
        <topology evidence="1">Multi-pass membrane protein</topology>
    </subcellularLocation>
</comment>
<evidence type="ECO:0000256" key="2">
    <source>
        <dbReference type="ARBA" id="ARBA00022692"/>
    </source>
</evidence>
<dbReference type="PANTHER" id="PTHR39535">
    <property type="entry name" value="SPORULATION-DELAYING PROTEIN SDPB"/>
    <property type="match status" value="1"/>
</dbReference>
<evidence type="ECO:0000256" key="4">
    <source>
        <dbReference type="ARBA" id="ARBA00023136"/>
    </source>
</evidence>
<dbReference type="Pfam" id="PF05090">
    <property type="entry name" value="HTTM"/>
    <property type="match status" value="1"/>
</dbReference>
<keyword evidence="2 6" id="KW-0812">Transmembrane</keyword>
<feature type="transmembrane region" description="Helical" evidence="6">
    <location>
        <begin position="100"/>
        <end position="121"/>
    </location>
</feature>
<feature type="transmembrane region" description="Helical" evidence="6">
    <location>
        <begin position="34"/>
        <end position="53"/>
    </location>
</feature>
<evidence type="ECO:0000256" key="6">
    <source>
        <dbReference type="SAM" id="Phobius"/>
    </source>
</evidence>
<feature type="region of interest" description="Disordered" evidence="5">
    <location>
        <begin position="415"/>
        <end position="455"/>
    </location>
</feature>
<organism evidence="8 9">
    <name type="scientific">Stieleria varia</name>
    <dbReference type="NCBI Taxonomy" id="2528005"/>
    <lineage>
        <taxon>Bacteria</taxon>
        <taxon>Pseudomonadati</taxon>
        <taxon>Planctomycetota</taxon>
        <taxon>Planctomycetia</taxon>
        <taxon>Pirellulales</taxon>
        <taxon>Pirellulaceae</taxon>
        <taxon>Stieleria</taxon>
    </lineage>
</organism>
<dbReference type="InterPro" id="IPR011020">
    <property type="entry name" value="HTTM-like"/>
</dbReference>
<dbReference type="EMBL" id="SJPN01000008">
    <property type="protein sequence ID" value="TWT93827.1"/>
    <property type="molecule type" value="Genomic_DNA"/>
</dbReference>
<feature type="transmembrane region" description="Helical" evidence="6">
    <location>
        <begin position="281"/>
        <end position="307"/>
    </location>
</feature>
<evidence type="ECO:0000256" key="5">
    <source>
        <dbReference type="SAM" id="MobiDB-lite"/>
    </source>
</evidence>
<keyword evidence="9" id="KW-1185">Reference proteome</keyword>
<reference evidence="8 9" key="1">
    <citation type="submission" date="2019-02" db="EMBL/GenBank/DDBJ databases">
        <title>Deep-cultivation of Planctomycetes and their phenomic and genomic characterization uncovers novel biology.</title>
        <authorList>
            <person name="Wiegand S."/>
            <person name="Jogler M."/>
            <person name="Boedeker C."/>
            <person name="Pinto D."/>
            <person name="Vollmers J."/>
            <person name="Rivas-Marin E."/>
            <person name="Kohn T."/>
            <person name="Peeters S.H."/>
            <person name="Heuer A."/>
            <person name="Rast P."/>
            <person name="Oberbeckmann S."/>
            <person name="Bunk B."/>
            <person name="Jeske O."/>
            <person name="Meyerdierks A."/>
            <person name="Storesund J.E."/>
            <person name="Kallscheuer N."/>
            <person name="Luecker S."/>
            <person name="Lage O.M."/>
            <person name="Pohl T."/>
            <person name="Merkel B.J."/>
            <person name="Hornburger P."/>
            <person name="Mueller R.-W."/>
            <person name="Bruemmer F."/>
            <person name="Labrenz M."/>
            <person name="Spormann A.M."/>
            <person name="Op Den Camp H."/>
            <person name="Overmann J."/>
            <person name="Amann R."/>
            <person name="Jetten M.S.M."/>
            <person name="Mascher T."/>
            <person name="Medema M.H."/>
            <person name="Devos D.P."/>
            <person name="Kaster A.-K."/>
            <person name="Ovreas L."/>
            <person name="Rohde M."/>
            <person name="Galperin M.Y."/>
            <person name="Jogler C."/>
        </authorList>
    </citation>
    <scope>NUCLEOTIDE SEQUENCE [LARGE SCALE GENOMIC DNA]</scope>
    <source>
        <strain evidence="8 9">Pla52n</strain>
    </source>
</reference>
<evidence type="ECO:0000259" key="7">
    <source>
        <dbReference type="SMART" id="SM00752"/>
    </source>
</evidence>
<gene>
    <name evidence="8" type="ORF">Pla52n_56550</name>
</gene>
<protein>
    <submittedName>
        <fullName evidence="8">Vitamin K-dependent gamma-carboxylase</fullName>
    </submittedName>
</protein>
<dbReference type="RefSeq" id="WP_231742480.1">
    <property type="nucleotide sequence ID" value="NZ_CP151726.1"/>
</dbReference>
<dbReference type="InterPro" id="IPR053934">
    <property type="entry name" value="HTTM_dom"/>
</dbReference>
<dbReference type="CDD" id="cd14686">
    <property type="entry name" value="bZIP"/>
    <property type="match status" value="1"/>
</dbReference>
<dbReference type="AlphaFoldDB" id="A0A5C6A3B6"/>
<dbReference type="InterPro" id="IPR052964">
    <property type="entry name" value="Sporulation_signal_mat"/>
</dbReference>
<name>A0A5C6A3B6_9BACT</name>
<evidence type="ECO:0000256" key="1">
    <source>
        <dbReference type="ARBA" id="ARBA00004127"/>
    </source>
</evidence>
<feature type="transmembrane region" description="Helical" evidence="6">
    <location>
        <begin position="133"/>
        <end position="157"/>
    </location>
</feature>
<sequence length="455" mass="52338">MINASALIEWPKSFARLWATIWERFWFTPTLPDTLCVLRIVTGAMLLYAHLVLATDLLSFVGTEAWINNETARQLHDGAFGLNDWGRSYLWRISSPGVLWVHHGVTIIVTFLFMIGCLTRITAPAAWFLQLMYIHRLTGALFGLDQIVTYSVMYMMLTPCGSRFSVDAWLRERFRTHDGSSRLRQWIFPQWKPSISATVGTRLMQIHLCIIYLFGGLAKARGDLWWDGTAVWYAVANFEYQSMDMTWLAKYPSIVSFLTNITLFWEIFYIALVWPRATRPFVLAMAIAVHGGIALFLGMATFGVMMIAANCIFVPPEWIAGRARGLLPEESEQFAQWNDESVAGSSSDPATDTETTRKTPTVGELRRAYAKLKRRKARYTEASAKLKRRSARLKEREEEYKSRVRRLRKREERIKSIVEKRRDRKASESELTRELDKELKKDLDADAGQSDIHIN</sequence>
<evidence type="ECO:0000313" key="8">
    <source>
        <dbReference type="EMBL" id="TWT93827.1"/>
    </source>
</evidence>
<dbReference type="Proteomes" id="UP000320176">
    <property type="component" value="Unassembled WGS sequence"/>
</dbReference>
<keyword evidence="4 6" id="KW-0472">Membrane</keyword>
<evidence type="ECO:0000256" key="3">
    <source>
        <dbReference type="ARBA" id="ARBA00022989"/>
    </source>
</evidence>
<dbReference type="PANTHER" id="PTHR39535:SF2">
    <property type="entry name" value="HTTM DOMAIN-CONTAINING PROTEIN"/>
    <property type="match status" value="1"/>
</dbReference>
<feature type="compositionally biased region" description="Basic and acidic residues" evidence="5">
    <location>
        <begin position="415"/>
        <end position="444"/>
    </location>
</feature>
<comment type="caution">
    <text evidence="8">The sequence shown here is derived from an EMBL/GenBank/DDBJ whole genome shotgun (WGS) entry which is preliminary data.</text>
</comment>
<accession>A0A5C6A3B6</accession>
<proteinExistence type="predicted"/>
<feature type="region of interest" description="Disordered" evidence="5">
    <location>
        <begin position="339"/>
        <end position="363"/>
    </location>
</feature>
<dbReference type="SMART" id="SM00752">
    <property type="entry name" value="HTTM"/>
    <property type="match status" value="1"/>
</dbReference>
<feature type="transmembrane region" description="Helical" evidence="6">
    <location>
        <begin position="254"/>
        <end position="274"/>
    </location>
</feature>
<evidence type="ECO:0000313" key="9">
    <source>
        <dbReference type="Proteomes" id="UP000320176"/>
    </source>
</evidence>
<keyword evidence="3 6" id="KW-1133">Transmembrane helix</keyword>
<feature type="compositionally biased region" description="Polar residues" evidence="5">
    <location>
        <begin position="339"/>
        <end position="353"/>
    </location>
</feature>
<dbReference type="GO" id="GO:0012505">
    <property type="term" value="C:endomembrane system"/>
    <property type="evidence" value="ECO:0007669"/>
    <property type="project" value="UniProtKB-SubCell"/>
</dbReference>